<proteinExistence type="predicted"/>
<feature type="region of interest" description="Disordered" evidence="1">
    <location>
        <begin position="1"/>
        <end position="20"/>
    </location>
</feature>
<comment type="caution">
    <text evidence="2">The sequence shown here is derived from an EMBL/GenBank/DDBJ whole genome shotgun (WGS) entry which is preliminary data.</text>
</comment>
<evidence type="ECO:0000313" key="3">
    <source>
        <dbReference type="Proteomes" id="UP000231259"/>
    </source>
</evidence>
<feature type="compositionally biased region" description="Basic and acidic residues" evidence="1">
    <location>
        <begin position="1"/>
        <end position="11"/>
    </location>
</feature>
<organism evidence="2 3">
    <name type="scientific">Puniceibacterium antarcticum</name>
    <dbReference type="NCBI Taxonomy" id="1206336"/>
    <lineage>
        <taxon>Bacteria</taxon>
        <taxon>Pseudomonadati</taxon>
        <taxon>Pseudomonadota</taxon>
        <taxon>Alphaproteobacteria</taxon>
        <taxon>Rhodobacterales</taxon>
        <taxon>Paracoccaceae</taxon>
        <taxon>Puniceibacterium</taxon>
    </lineage>
</organism>
<dbReference type="AlphaFoldDB" id="A0A2G8RKH2"/>
<reference evidence="2 3" key="1">
    <citation type="submission" date="2013-09" db="EMBL/GenBank/DDBJ databases">
        <title>Genome sequencing of Phaeobacter antarcticus sp. nov. SM1211.</title>
        <authorList>
            <person name="Zhang X.-Y."/>
            <person name="Liu C."/>
            <person name="Chen X.-L."/>
            <person name="Xie B.-B."/>
            <person name="Qin Q.-L."/>
            <person name="Rong J.-C."/>
            <person name="Zhang Y.-Z."/>
        </authorList>
    </citation>
    <scope>NUCLEOTIDE SEQUENCE [LARGE SCALE GENOMIC DNA]</scope>
    <source>
        <strain evidence="2 3">SM1211</strain>
    </source>
</reference>
<dbReference type="EMBL" id="AWWI01000020">
    <property type="protein sequence ID" value="PIL21901.1"/>
    <property type="molecule type" value="Genomic_DNA"/>
</dbReference>
<evidence type="ECO:0000313" key="2">
    <source>
        <dbReference type="EMBL" id="PIL21901.1"/>
    </source>
</evidence>
<protein>
    <submittedName>
        <fullName evidence="2">Uncharacterized protein</fullName>
    </submittedName>
</protein>
<evidence type="ECO:0000256" key="1">
    <source>
        <dbReference type="SAM" id="MobiDB-lite"/>
    </source>
</evidence>
<accession>A0A2G8RKH2</accession>
<dbReference type="Proteomes" id="UP000231259">
    <property type="component" value="Unassembled WGS sequence"/>
</dbReference>
<name>A0A2G8RKH2_9RHOB</name>
<gene>
    <name evidence="2" type="ORF">P775_01905</name>
</gene>
<sequence>MAGRPVEEGKKPAHSVSKNSQSISVFQFRQFVAKIDHLGQAGTQEIALLFSAGMLLHHGAGICKVSRPSIRNPAISCHSFAGITE</sequence>
<keyword evidence="3" id="KW-1185">Reference proteome</keyword>